<feature type="non-terminal residue" evidence="1">
    <location>
        <position position="42"/>
    </location>
</feature>
<comment type="caution">
    <text evidence="1">The sequence shown here is derived from an EMBL/GenBank/DDBJ whole genome shotgun (WGS) entry which is preliminary data.</text>
</comment>
<protein>
    <submittedName>
        <fullName evidence="1">11339_t:CDS:1</fullName>
    </submittedName>
</protein>
<organism evidence="1 2">
    <name type="scientific">Dentiscutata heterogama</name>
    <dbReference type="NCBI Taxonomy" id="1316150"/>
    <lineage>
        <taxon>Eukaryota</taxon>
        <taxon>Fungi</taxon>
        <taxon>Fungi incertae sedis</taxon>
        <taxon>Mucoromycota</taxon>
        <taxon>Glomeromycotina</taxon>
        <taxon>Glomeromycetes</taxon>
        <taxon>Diversisporales</taxon>
        <taxon>Gigasporaceae</taxon>
        <taxon>Dentiscutata</taxon>
    </lineage>
</organism>
<name>A0ACA9NZ06_9GLOM</name>
<sequence>IEIFNLLHDDGFFITCRQVRLIWKPIKICINALEGGSASLAD</sequence>
<dbReference type="EMBL" id="CAJVPU010021928">
    <property type="protein sequence ID" value="CAG8683381.1"/>
    <property type="molecule type" value="Genomic_DNA"/>
</dbReference>
<accession>A0ACA9NZ06</accession>
<proteinExistence type="predicted"/>
<reference evidence="1" key="1">
    <citation type="submission" date="2021-06" db="EMBL/GenBank/DDBJ databases">
        <authorList>
            <person name="Kallberg Y."/>
            <person name="Tangrot J."/>
            <person name="Rosling A."/>
        </authorList>
    </citation>
    <scope>NUCLEOTIDE SEQUENCE</scope>
    <source>
        <strain evidence="1">IL203A</strain>
    </source>
</reference>
<gene>
    <name evidence="1" type="ORF">DHETER_LOCUS10778</name>
</gene>
<evidence type="ECO:0000313" key="1">
    <source>
        <dbReference type="EMBL" id="CAG8683381.1"/>
    </source>
</evidence>
<keyword evidence="2" id="KW-1185">Reference proteome</keyword>
<dbReference type="Proteomes" id="UP000789702">
    <property type="component" value="Unassembled WGS sequence"/>
</dbReference>
<feature type="non-terminal residue" evidence="1">
    <location>
        <position position="1"/>
    </location>
</feature>
<evidence type="ECO:0000313" key="2">
    <source>
        <dbReference type="Proteomes" id="UP000789702"/>
    </source>
</evidence>